<evidence type="ECO:0000256" key="1">
    <source>
        <dbReference type="ARBA" id="ARBA00022723"/>
    </source>
</evidence>
<dbReference type="EMBL" id="OV170232">
    <property type="protein sequence ID" value="CAH0718251.1"/>
    <property type="molecule type" value="Genomic_DNA"/>
</dbReference>
<evidence type="ECO:0000259" key="6">
    <source>
        <dbReference type="PROSITE" id="PS50016"/>
    </source>
</evidence>
<dbReference type="Gene3D" id="3.60.10.10">
    <property type="entry name" value="Endonuclease/exonuclease/phosphatase"/>
    <property type="match status" value="1"/>
</dbReference>
<dbReference type="InterPro" id="IPR019786">
    <property type="entry name" value="Zinc_finger_PHD-type_CS"/>
</dbReference>
<dbReference type="GO" id="GO:0003824">
    <property type="term" value="F:catalytic activity"/>
    <property type="evidence" value="ECO:0007669"/>
    <property type="project" value="InterPro"/>
</dbReference>
<reference evidence="7" key="1">
    <citation type="submission" date="2021-12" db="EMBL/GenBank/DDBJ databases">
        <authorList>
            <person name="Martin H S."/>
        </authorList>
    </citation>
    <scope>NUCLEOTIDE SEQUENCE</scope>
</reference>
<feature type="coiled-coil region" evidence="5">
    <location>
        <begin position="119"/>
        <end position="174"/>
    </location>
</feature>
<dbReference type="GO" id="GO:0031012">
    <property type="term" value="C:extracellular matrix"/>
    <property type="evidence" value="ECO:0007669"/>
    <property type="project" value="TreeGrafter"/>
</dbReference>
<organism evidence="7 8">
    <name type="scientific">Brenthis ino</name>
    <name type="common">lesser marbled fritillary</name>
    <dbReference type="NCBI Taxonomy" id="405034"/>
    <lineage>
        <taxon>Eukaryota</taxon>
        <taxon>Metazoa</taxon>
        <taxon>Ecdysozoa</taxon>
        <taxon>Arthropoda</taxon>
        <taxon>Hexapoda</taxon>
        <taxon>Insecta</taxon>
        <taxon>Pterygota</taxon>
        <taxon>Neoptera</taxon>
        <taxon>Endopterygota</taxon>
        <taxon>Lepidoptera</taxon>
        <taxon>Glossata</taxon>
        <taxon>Ditrysia</taxon>
        <taxon>Papilionoidea</taxon>
        <taxon>Nymphalidae</taxon>
        <taxon>Heliconiinae</taxon>
        <taxon>Argynnini</taxon>
        <taxon>Brenthis</taxon>
    </lineage>
</organism>
<evidence type="ECO:0000256" key="3">
    <source>
        <dbReference type="ARBA" id="ARBA00022833"/>
    </source>
</evidence>
<dbReference type="PROSITE" id="PS50016">
    <property type="entry name" value="ZF_PHD_2"/>
    <property type="match status" value="1"/>
</dbReference>
<evidence type="ECO:0000256" key="5">
    <source>
        <dbReference type="SAM" id="Coils"/>
    </source>
</evidence>
<dbReference type="InterPro" id="IPR019787">
    <property type="entry name" value="Znf_PHD-finger"/>
</dbReference>
<keyword evidence="1" id="KW-0479">Metal-binding</keyword>
<dbReference type="CDD" id="cd15489">
    <property type="entry name" value="PHD_SF"/>
    <property type="match status" value="1"/>
</dbReference>
<gene>
    <name evidence="7" type="ORF">BINO364_LOCUS4768</name>
</gene>
<keyword evidence="3" id="KW-0862">Zinc</keyword>
<dbReference type="PROSITE" id="PS01359">
    <property type="entry name" value="ZF_PHD_1"/>
    <property type="match status" value="1"/>
</dbReference>
<dbReference type="SUPFAM" id="SSF57903">
    <property type="entry name" value="FYVE/PHD zinc finger"/>
    <property type="match status" value="1"/>
</dbReference>
<proteinExistence type="predicted"/>
<evidence type="ECO:0000256" key="4">
    <source>
        <dbReference type="PROSITE-ProRule" id="PRU00146"/>
    </source>
</evidence>
<keyword evidence="8" id="KW-1185">Reference proteome</keyword>
<dbReference type="Proteomes" id="UP000838878">
    <property type="component" value="Chromosome 12"/>
</dbReference>
<dbReference type="PANTHER" id="PTHR33395">
    <property type="entry name" value="TRANSCRIPTASE, PUTATIVE-RELATED-RELATED"/>
    <property type="match status" value="1"/>
</dbReference>
<dbReference type="InterPro" id="IPR036691">
    <property type="entry name" value="Endo/exonu/phosph_ase_sf"/>
</dbReference>
<dbReference type="GO" id="GO:0008270">
    <property type="term" value="F:zinc ion binding"/>
    <property type="evidence" value="ECO:0007669"/>
    <property type="project" value="UniProtKB-KW"/>
</dbReference>
<dbReference type="Pfam" id="PF14529">
    <property type="entry name" value="Exo_endo_phos_2"/>
    <property type="match status" value="1"/>
</dbReference>
<dbReference type="OrthoDB" id="6925420at2759"/>
<accession>A0A8J9UD90</accession>
<keyword evidence="5" id="KW-0175">Coiled coil</keyword>
<sequence length="559" mass="64444">MTNECCACNASVLVTQKRIKCVKCQAQYHLECITSFGNKPIVTRGQWTCPNCHNNNRNNINKGPSPPLANTSKDNFDNHSDWLAAIRNEVKEVLSQTVSLELKSIREELTGLQSIKQSLEYLSSHFDSIKQELEEAKKEITSLKKDNYDLRQVLNSQNNTINNLEREIRATNLELHCVPEHRSENLVTTIEQIGRVINVPLTEGAISKCTRIAKINKETSRPRSVLVKFSNPLLRDSFLAGVIKFNKSNPDSKLNTSHLGISGDKKPVYISEHLTSTAKDIYAATRIFAKEKQYRFVWSRNVYIPSPLKCDVLEGYINNVEKIINEQSCTILIGDFNIPAIHWTYKEFNHKKLTPDNNSTVGALINDFMAVTNLSQHNGICNSYGKILDLVFSNCNNISTEYSSFSACPIDKYHPPLEINYETYCKDTLLSPSTMVKYKFISADYNIINAKLAELNWEQLFQNCVNVNEMTEIFYNEIRKVIERCIPKRSVRNKTFYPVWYSNSLIKRLAEKNKYRIRCKKYKNPLDEIEFKLLRDRFRELRGQNAWWKPWGAVCFKVT</sequence>
<dbReference type="GO" id="GO:0061343">
    <property type="term" value="P:cell adhesion involved in heart morphogenesis"/>
    <property type="evidence" value="ECO:0007669"/>
    <property type="project" value="TreeGrafter"/>
</dbReference>
<dbReference type="Gene3D" id="3.30.40.10">
    <property type="entry name" value="Zinc/RING finger domain, C3HC4 (zinc finger)"/>
    <property type="match status" value="1"/>
</dbReference>
<dbReference type="GO" id="GO:0007508">
    <property type="term" value="P:larval heart development"/>
    <property type="evidence" value="ECO:0007669"/>
    <property type="project" value="TreeGrafter"/>
</dbReference>
<dbReference type="SUPFAM" id="SSF56219">
    <property type="entry name" value="DNase I-like"/>
    <property type="match status" value="1"/>
</dbReference>
<feature type="domain" description="PHD-type" evidence="6">
    <location>
        <begin position="2"/>
        <end position="55"/>
    </location>
</feature>
<evidence type="ECO:0000256" key="2">
    <source>
        <dbReference type="ARBA" id="ARBA00022771"/>
    </source>
</evidence>
<keyword evidence="2 4" id="KW-0863">Zinc-finger</keyword>
<evidence type="ECO:0000313" key="7">
    <source>
        <dbReference type="EMBL" id="CAH0718251.1"/>
    </source>
</evidence>
<dbReference type="InterPro" id="IPR011011">
    <property type="entry name" value="Znf_FYVE_PHD"/>
</dbReference>
<dbReference type="PANTHER" id="PTHR33395:SF22">
    <property type="entry name" value="REVERSE TRANSCRIPTASE DOMAIN-CONTAINING PROTEIN"/>
    <property type="match status" value="1"/>
</dbReference>
<dbReference type="AlphaFoldDB" id="A0A8J9UD90"/>
<name>A0A8J9UD90_9NEOP</name>
<feature type="non-terminal residue" evidence="7">
    <location>
        <position position="559"/>
    </location>
</feature>
<dbReference type="InterPro" id="IPR013083">
    <property type="entry name" value="Znf_RING/FYVE/PHD"/>
</dbReference>
<protein>
    <recommendedName>
        <fullName evidence="6">PHD-type domain-containing protein</fullName>
    </recommendedName>
</protein>
<evidence type="ECO:0000313" key="8">
    <source>
        <dbReference type="Proteomes" id="UP000838878"/>
    </source>
</evidence>
<dbReference type="InterPro" id="IPR005135">
    <property type="entry name" value="Endo/exonuclease/phosphatase"/>
</dbReference>